<keyword evidence="3" id="KW-1185">Reference proteome</keyword>
<reference evidence="2" key="1">
    <citation type="submission" date="2023-08" db="EMBL/GenBank/DDBJ databases">
        <authorList>
            <person name="Chen Y."/>
            <person name="Shah S."/>
            <person name="Dougan E. K."/>
            <person name="Thang M."/>
            <person name="Chan C."/>
        </authorList>
    </citation>
    <scope>NUCLEOTIDE SEQUENCE</scope>
</reference>
<dbReference type="EMBL" id="CAUJNA010003211">
    <property type="protein sequence ID" value="CAJ1395839.1"/>
    <property type="molecule type" value="Genomic_DNA"/>
</dbReference>
<dbReference type="Proteomes" id="UP001178507">
    <property type="component" value="Unassembled WGS sequence"/>
</dbReference>
<organism evidence="2 3">
    <name type="scientific">Effrenium voratum</name>
    <dbReference type="NCBI Taxonomy" id="2562239"/>
    <lineage>
        <taxon>Eukaryota</taxon>
        <taxon>Sar</taxon>
        <taxon>Alveolata</taxon>
        <taxon>Dinophyceae</taxon>
        <taxon>Suessiales</taxon>
        <taxon>Symbiodiniaceae</taxon>
        <taxon>Effrenium</taxon>
    </lineage>
</organism>
<dbReference type="AlphaFoldDB" id="A0AA36N7W0"/>
<gene>
    <name evidence="2" type="ORF">EVOR1521_LOCUS20173</name>
</gene>
<comment type="caution">
    <text evidence="2">The sequence shown here is derived from an EMBL/GenBank/DDBJ whole genome shotgun (WGS) entry which is preliminary data.</text>
</comment>
<feature type="region of interest" description="Disordered" evidence="1">
    <location>
        <begin position="70"/>
        <end position="124"/>
    </location>
</feature>
<evidence type="ECO:0000313" key="2">
    <source>
        <dbReference type="EMBL" id="CAJ1395839.1"/>
    </source>
</evidence>
<evidence type="ECO:0000256" key="1">
    <source>
        <dbReference type="SAM" id="MobiDB-lite"/>
    </source>
</evidence>
<protein>
    <submittedName>
        <fullName evidence="2">Uncharacterized protein</fullName>
    </submittedName>
</protein>
<sequence>MLPCGQLKNASVKDMLFSLEKDVWLAMLKVFGWGAEALMLAAAQERFSEGNAFSLEEGVAGDAERVRHHRHHRHHHHHLQHHHHHHHHHHRHHHHHHHHHQHQQHHHHHHHHRPHRHFRHRRHHRRFALRQSLREPWPCRQISDGPPTRRLKPRAKQVPGSAWTTCSQTLRKAQAGELYSGEGEVEDGEVSFDLSTSDGGFFISAGGGGLNLPLDEDGQSPGLPVDRPRICI</sequence>
<accession>A0AA36N7W0</accession>
<evidence type="ECO:0000313" key="3">
    <source>
        <dbReference type="Proteomes" id="UP001178507"/>
    </source>
</evidence>
<name>A0AA36N7W0_9DINO</name>
<feature type="region of interest" description="Disordered" evidence="1">
    <location>
        <begin position="138"/>
        <end position="161"/>
    </location>
</feature>
<proteinExistence type="predicted"/>